<dbReference type="Proteomes" id="UP001215598">
    <property type="component" value="Unassembled WGS sequence"/>
</dbReference>
<evidence type="ECO:0000313" key="3">
    <source>
        <dbReference type="EMBL" id="KAJ7739164.1"/>
    </source>
</evidence>
<keyword evidence="1" id="KW-0694">RNA-binding</keyword>
<evidence type="ECO:0000313" key="4">
    <source>
        <dbReference type="Proteomes" id="UP001215598"/>
    </source>
</evidence>
<evidence type="ECO:0000256" key="1">
    <source>
        <dbReference type="RuleBase" id="RU363098"/>
    </source>
</evidence>
<dbReference type="Pfam" id="PF05183">
    <property type="entry name" value="RdRP"/>
    <property type="match status" value="1"/>
</dbReference>
<comment type="catalytic activity">
    <reaction evidence="1">
        <text>RNA(n) + a ribonucleoside 5'-triphosphate = RNA(n+1) + diphosphate</text>
        <dbReference type="Rhea" id="RHEA:21248"/>
        <dbReference type="Rhea" id="RHEA-COMP:14527"/>
        <dbReference type="Rhea" id="RHEA-COMP:17342"/>
        <dbReference type="ChEBI" id="CHEBI:33019"/>
        <dbReference type="ChEBI" id="CHEBI:61557"/>
        <dbReference type="ChEBI" id="CHEBI:140395"/>
        <dbReference type="EC" id="2.7.7.48"/>
    </reaction>
</comment>
<gene>
    <name evidence="3" type="ORF">B0H16DRAFT_1424644</name>
</gene>
<feature type="domain" description="RDRP core" evidence="2">
    <location>
        <begin position="44"/>
        <end position="566"/>
    </location>
</feature>
<protein>
    <recommendedName>
        <fullName evidence="1">RNA-dependent RNA polymerase</fullName>
        <ecNumber evidence="1">2.7.7.48</ecNumber>
    </recommendedName>
</protein>
<proteinExistence type="inferred from homology"/>
<reference evidence="3" key="1">
    <citation type="submission" date="2023-03" db="EMBL/GenBank/DDBJ databases">
        <title>Massive genome expansion in bonnet fungi (Mycena s.s.) driven by repeated elements and novel gene families across ecological guilds.</title>
        <authorList>
            <consortium name="Lawrence Berkeley National Laboratory"/>
            <person name="Harder C.B."/>
            <person name="Miyauchi S."/>
            <person name="Viragh M."/>
            <person name="Kuo A."/>
            <person name="Thoen E."/>
            <person name="Andreopoulos B."/>
            <person name="Lu D."/>
            <person name="Skrede I."/>
            <person name="Drula E."/>
            <person name="Henrissat B."/>
            <person name="Morin E."/>
            <person name="Kohler A."/>
            <person name="Barry K."/>
            <person name="LaButti K."/>
            <person name="Morin E."/>
            <person name="Salamov A."/>
            <person name="Lipzen A."/>
            <person name="Mereny Z."/>
            <person name="Hegedus B."/>
            <person name="Baldrian P."/>
            <person name="Stursova M."/>
            <person name="Weitz H."/>
            <person name="Taylor A."/>
            <person name="Grigoriev I.V."/>
            <person name="Nagy L.G."/>
            <person name="Martin F."/>
            <person name="Kauserud H."/>
        </authorList>
    </citation>
    <scope>NUCLEOTIDE SEQUENCE</scope>
    <source>
        <strain evidence="3">CBHHK182m</strain>
    </source>
</reference>
<dbReference type="PANTHER" id="PTHR23079:SF55">
    <property type="entry name" value="RNA-DIRECTED RNA POLYMERASE"/>
    <property type="match status" value="1"/>
</dbReference>
<keyword evidence="4" id="KW-1185">Reference proteome</keyword>
<comment type="caution">
    <text evidence="3">The sequence shown here is derived from an EMBL/GenBank/DDBJ whole genome shotgun (WGS) entry which is preliminary data.</text>
</comment>
<dbReference type="EMBL" id="JARKIB010000108">
    <property type="protein sequence ID" value="KAJ7739164.1"/>
    <property type="molecule type" value="Genomic_DNA"/>
</dbReference>
<name>A0AAD7ICG9_9AGAR</name>
<sequence length="848" mass="93833">MNTKSILTKKRLPFIRLLLDLKIDANRANQVKYTVSHFVYHGHESRATRQVGDSMRFMTVAFTQSSTPNCIRIWLQGITEPGESISLDGEKYVFVGFTESNLRAAHLLLFREGDDFNVDTLLKAFGDLRSIYEASGYGKFAARLGMSFSSTVPTLEIKPAEEIEIVDLTALDGSLTSDGSGLIRESTARESASSLGIPIDTAVFQVRLGGKKGTLTLCPDVIFDERYGPDKKIAYRPSMVKYKGGPQILEVQDVSRPLKAGRLNKQFIVLLLTRGIPLTVFEELLQMQLDEIEKITTHREKAIESVKGELDAEASAIDFGQPLYEMLLAGHDMNEPYLATLLRRFQNTSREALRTKLHIPVKASGYLFGVVDYRGVLEEGEVYINLPVKGGAQVGPVAVMRNPAHDPDGIRVLNAVNKSELKQLISCIVFPASGVHSETDRMAGGDLDGDTYFVIFNPLLIPKSRPPPPPRANAAGGMLRVRTVTIAGFTQTTSSPAMMNKHTNIRSDAIETFITMRRHSLVGEMSNQWSELVGATRALADLPQCKLLIPLIETALDAVKNGGGLSTVKDDFLRAKEQIRNLQASADWVRLTANWENPLQLLAERVPGKVPEEMEFVPNPQLILRSRTSEEEWQRLSLEAKQLMLGYNVRLNSAIKADKEIRAYGWEDEKRADVFKAEFIAEHFPAVEKLEGGIFDVPKYWLKASVWYSVGYENRKQSFAWLGARYLNWIKAMSTGHVPIAVGGQSTPLVPPPKPPANNAGDTAINFPLGGGDVTRPPSPVLQPISREDSEETLVDLDDDPDVSLLFPGTLKQMVSELPSVTSSGEPGQMTSFVMLLLMILYAAWFGI</sequence>
<keyword evidence="1" id="KW-0696">RNA-directed RNA polymerase</keyword>
<keyword evidence="1" id="KW-0548">Nucleotidyltransferase</keyword>
<dbReference type="GO" id="GO:0003723">
    <property type="term" value="F:RNA binding"/>
    <property type="evidence" value="ECO:0007669"/>
    <property type="project" value="UniProtKB-KW"/>
</dbReference>
<dbReference type="InterPro" id="IPR007855">
    <property type="entry name" value="RDRP"/>
</dbReference>
<dbReference type="EC" id="2.7.7.48" evidence="1"/>
<dbReference type="AlphaFoldDB" id="A0AAD7ICG9"/>
<dbReference type="GO" id="GO:0031380">
    <property type="term" value="C:nuclear RNA-directed RNA polymerase complex"/>
    <property type="evidence" value="ECO:0007669"/>
    <property type="project" value="TreeGrafter"/>
</dbReference>
<dbReference type="GO" id="GO:0003968">
    <property type="term" value="F:RNA-directed RNA polymerase activity"/>
    <property type="evidence" value="ECO:0007669"/>
    <property type="project" value="UniProtKB-KW"/>
</dbReference>
<dbReference type="GO" id="GO:0030422">
    <property type="term" value="P:siRNA processing"/>
    <property type="evidence" value="ECO:0007669"/>
    <property type="project" value="TreeGrafter"/>
</dbReference>
<dbReference type="PANTHER" id="PTHR23079">
    <property type="entry name" value="RNA-DEPENDENT RNA POLYMERASE"/>
    <property type="match status" value="1"/>
</dbReference>
<comment type="similarity">
    <text evidence="1">Belongs to the RdRP family.</text>
</comment>
<keyword evidence="1" id="KW-0808">Transferase</keyword>
<evidence type="ECO:0000259" key="2">
    <source>
        <dbReference type="Pfam" id="PF05183"/>
    </source>
</evidence>
<organism evidence="3 4">
    <name type="scientific">Mycena metata</name>
    <dbReference type="NCBI Taxonomy" id="1033252"/>
    <lineage>
        <taxon>Eukaryota</taxon>
        <taxon>Fungi</taxon>
        <taxon>Dikarya</taxon>
        <taxon>Basidiomycota</taxon>
        <taxon>Agaricomycotina</taxon>
        <taxon>Agaricomycetes</taxon>
        <taxon>Agaricomycetidae</taxon>
        <taxon>Agaricales</taxon>
        <taxon>Marasmiineae</taxon>
        <taxon>Mycenaceae</taxon>
        <taxon>Mycena</taxon>
    </lineage>
</organism>
<accession>A0AAD7ICG9</accession>
<dbReference type="InterPro" id="IPR057596">
    <property type="entry name" value="RDRP_core"/>
</dbReference>